<proteinExistence type="predicted"/>
<reference evidence="2 3" key="1">
    <citation type="submission" date="2014-06" db="EMBL/GenBank/DDBJ databases">
        <title>Evolutionary Origins and Diversification of the Mycorrhizal Mutualists.</title>
        <authorList>
            <consortium name="DOE Joint Genome Institute"/>
            <consortium name="Mycorrhizal Genomics Consortium"/>
            <person name="Kohler A."/>
            <person name="Kuo A."/>
            <person name="Nagy L.G."/>
            <person name="Floudas D."/>
            <person name="Copeland A."/>
            <person name="Barry K.W."/>
            <person name="Cichocki N."/>
            <person name="Veneault-Fourrey C."/>
            <person name="LaButti K."/>
            <person name="Lindquist E.A."/>
            <person name="Lipzen A."/>
            <person name="Lundell T."/>
            <person name="Morin E."/>
            <person name="Murat C."/>
            <person name="Riley R."/>
            <person name="Ohm R."/>
            <person name="Sun H."/>
            <person name="Tunlid A."/>
            <person name="Henrissat B."/>
            <person name="Grigoriev I.V."/>
            <person name="Hibbett D.S."/>
            <person name="Martin F."/>
        </authorList>
    </citation>
    <scope>NUCLEOTIDE SEQUENCE [LARGE SCALE GENOMIC DNA]</scope>
    <source>
        <strain evidence="2 3">SS14</strain>
    </source>
</reference>
<sequence length="133" mass="14064">MPLFDLECGNHPPSVQTTSSSCAHSDYSPSGTQPHSIHFYIIQRPTKGVRKKQRLIHLDARFVLDGGGGGGSCHGGGAGEGVGEDAAAGCAKGVMRISVNARVIQCGRTTSLSLDWMMERNPEDLKIGGDELN</sequence>
<name>A0A0C9VNI1_SPHS4</name>
<organism evidence="2 3">
    <name type="scientific">Sphaerobolus stellatus (strain SS14)</name>
    <dbReference type="NCBI Taxonomy" id="990650"/>
    <lineage>
        <taxon>Eukaryota</taxon>
        <taxon>Fungi</taxon>
        <taxon>Dikarya</taxon>
        <taxon>Basidiomycota</taxon>
        <taxon>Agaricomycotina</taxon>
        <taxon>Agaricomycetes</taxon>
        <taxon>Phallomycetidae</taxon>
        <taxon>Geastrales</taxon>
        <taxon>Sphaerobolaceae</taxon>
        <taxon>Sphaerobolus</taxon>
    </lineage>
</organism>
<dbReference type="EMBL" id="KN837151">
    <property type="protein sequence ID" value="KIJ39620.1"/>
    <property type="molecule type" value="Genomic_DNA"/>
</dbReference>
<gene>
    <name evidence="2" type="ORF">M422DRAFT_257687</name>
</gene>
<feature type="region of interest" description="Disordered" evidence="1">
    <location>
        <begin position="1"/>
        <end position="32"/>
    </location>
</feature>
<dbReference type="HOGENOM" id="CLU_1908054_0_0_1"/>
<evidence type="ECO:0000313" key="2">
    <source>
        <dbReference type="EMBL" id="KIJ39620.1"/>
    </source>
</evidence>
<feature type="compositionally biased region" description="Polar residues" evidence="1">
    <location>
        <begin position="13"/>
        <end position="32"/>
    </location>
</feature>
<evidence type="ECO:0000256" key="1">
    <source>
        <dbReference type="SAM" id="MobiDB-lite"/>
    </source>
</evidence>
<evidence type="ECO:0000313" key="3">
    <source>
        <dbReference type="Proteomes" id="UP000054279"/>
    </source>
</evidence>
<accession>A0A0C9VNI1</accession>
<dbReference type="AlphaFoldDB" id="A0A0C9VNI1"/>
<keyword evidence="3" id="KW-1185">Reference proteome</keyword>
<dbReference type="Proteomes" id="UP000054279">
    <property type="component" value="Unassembled WGS sequence"/>
</dbReference>
<protein>
    <submittedName>
        <fullName evidence="2">Uncharacterized protein</fullName>
    </submittedName>
</protein>